<protein>
    <submittedName>
        <fullName evidence="2">Fimbrial protein</fullName>
    </submittedName>
</protein>
<reference evidence="2" key="3">
    <citation type="submission" date="2019-03" db="EMBL/GenBank/DDBJ databases">
        <authorList>
            <person name="Ashton P.M."/>
            <person name="Dallman T."/>
            <person name="Nair S."/>
            <person name="De Pinna E."/>
            <person name="Peters T."/>
            <person name="Grant K."/>
        </authorList>
    </citation>
    <scope>NUCLEOTIDE SEQUENCE [LARGE SCALE GENOMIC DNA]</scope>
    <source>
        <strain evidence="2">314986</strain>
    </source>
</reference>
<evidence type="ECO:0000313" key="4">
    <source>
        <dbReference type="EMBL" id="HAE6051969.1"/>
    </source>
</evidence>
<dbReference type="EMBL" id="DAASZT010000004">
    <property type="protein sequence ID" value="HAE7704298.1"/>
    <property type="molecule type" value="Genomic_DNA"/>
</dbReference>
<reference evidence="3" key="2">
    <citation type="submission" date="2018-07" db="EMBL/GenBank/DDBJ databases">
        <authorList>
            <consortium name="NCBI Pathogen Detection Project"/>
        </authorList>
    </citation>
    <scope>NUCLEOTIDE SEQUENCE</scope>
    <source>
        <strain evidence="5">09-0793</strain>
        <strain evidence="4">12-2229</strain>
        <strain evidence="6">13-4047</strain>
        <strain evidence="3">13-7331</strain>
    </source>
</reference>
<evidence type="ECO:0000313" key="6">
    <source>
        <dbReference type="EMBL" id="HAE7704298.1"/>
    </source>
</evidence>
<evidence type="ECO:0000313" key="5">
    <source>
        <dbReference type="EMBL" id="HAE7520208.1"/>
    </source>
</evidence>
<keyword evidence="1" id="KW-0732">Signal</keyword>
<proteinExistence type="predicted"/>
<evidence type="ECO:0000313" key="2">
    <source>
        <dbReference type="EMBL" id="ECG4536780.1"/>
    </source>
</evidence>
<accession>A0A5Y2YCU4</accession>
<evidence type="ECO:0000313" key="3">
    <source>
        <dbReference type="EMBL" id="HAC6946893.1"/>
    </source>
</evidence>
<dbReference type="NCBIfam" id="NF011761">
    <property type="entry name" value="PRK15214.1"/>
    <property type="match status" value="1"/>
</dbReference>
<feature type="chain" id="PRO_5036374978" evidence="1">
    <location>
        <begin position="22"/>
        <end position="174"/>
    </location>
</feature>
<dbReference type="EMBL" id="AAIOLQ010000005">
    <property type="protein sequence ID" value="ECG4536780.1"/>
    <property type="molecule type" value="Genomic_DNA"/>
</dbReference>
<dbReference type="AlphaFoldDB" id="A0A5Y2YCU4"/>
<dbReference type="SUPFAM" id="SSF49401">
    <property type="entry name" value="Bacterial adhesins"/>
    <property type="match status" value="1"/>
</dbReference>
<dbReference type="EMBL" id="DAASXX010000073">
    <property type="protein sequence ID" value="HAE7520208.1"/>
    <property type="molecule type" value="Genomic_DNA"/>
</dbReference>
<gene>
    <name evidence="2" type="ORF">E0S65_08755</name>
    <name evidence="3" type="ORF">G0D41_06820</name>
    <name evidence="4" type="ORF">G4I76_003801</name>
    <name evidence="5" type="ORF">G4P10_004751</name>
    <name evidence="6" type="ORF">G4P47_003289</name>
</gene>
<sequence>MKKSIIASIIALGFIGTAAHAAQNEVIFLGAVTATTCDLTTTVGGVAQPNGVVQLGTVAPSTDGQAVQFALKAANPADPACAALTNTQTATVNWASATLGATGFGPTSGAAVDSLVLVNSINSKTPGAINGNSSIVDFTADKVLTDGLQFDAKLKGGATVGDFKSVASFAVAYK</sequence>
<evidence type="ECO:0000256" key="1">
    <source>
        <dbReference type="SAM" id="SignalP"/>
    </source>
</evidence>
<dbReference type="EMBL" id="DAAMJS010000002">
    <property type="protein sequence ID" value="HAC6946893.1"/>
    <property type="molecule type" value="Genomic_DNA"/>
</dbReference>
<dbReference type="Proteomes" id="UP000839596">
    <property type="component" value="Unassembled WGS sequence"/>
</dbReference>
<comment type="caution">
    <text evidence="2">The sequence shown here is derived from an EMBL/GenBank/DDBJ whole genome shotgun (WGS) entry which is preliminary data.</text>
</comment>
<feature type="signal peptide" evidence="1">
    <location>
        <begin position="1"/>
        <end position="21"/>
    </location>
</feature>
<reference evidence="3" key="1">
    <citation type="journal article" date="2018" name="Genome Biol.">
        <title>SKESA: strategic k-mer extension for scrupulous assemblies.</title>
        <authorList>
            <person name="Souvorov A."/>
            <person name="Agarwala R."/>
            <person name="Lipman D.J."/>
        </authorList>
    </citation>
    <scope>NUCLEOTIDE SEQUENCE</scope>
    <source>
        <strain evidence="5">09-0793</strain>
        <strain evidence="4">12-2229</strain>
        <strain evidence="6">13-4047</strain>
        <strain evidence="3">13-7331</strain>
    </source>
</reference>
<organism evidence="2">
    <name type="scientific">Salmonella enterica subsp. enterica serovar Javiana</name>
    <dbReference type="NCBI Taxonomy" id="363569"/>
    <lineage>
        <taxon>Bacteria</taxon>
        <taxon>Pseudomonadati</taxon>
        <taxon>Pseudomonadota</taxon>
        <taxon>Gammaproteobacteria</taxon>
        <taxon>Enterobacterales</taxon>
        <taxon>Enterobacteriaceae</taxon>
        <taxon>Salmonella</taxon>
    </lineage>
</organism>
<name>A0A5Y2YCU4_SALET</name>
<dbReference type="InterPro" id="IPR008966">
    <property type="entry name" value="Adhesion_dom_sf"/>
</dbReference>
<dbReference type="EMBL" id="DAASLT010000009">
    <property type="protein sequence ID" value="HAE6051969.1"/>
    <property type="molecule type" value="Genomic_DNA"/>
</dbReference>